<feature type="transmembrane region" description="Helical" evidence="6">
    <location>
        <begin position="6"/>
        <end position="22"/>
    </location>
</feature>
<dbReference type="PANTHER" id="PTHR33529:SF6">
    <property type="entry name" value="YJGP_YJGQ FAMILY PERMEASE"/>
    <property type="match status" value="1"/>
</dbReference>
<keyword evidence="3 6" id="KW-0812">Transmembrane</keyword>
<evidence type="ECO:0000256" key="4">
    <source>
        <dbReference type="ARBA" id="ARBA00022989"/>
    </source>
</evidence>
<keyword evidence="5 6" id="KW-0472">Membrane</keyword>
<organism evidence="7">
    <name type="scientific">marine metagenome</name>
    <dbReference type="NCBI Taxonomy" id="408172"/>
    <lineage>
        <taxon>unclassified sequences</taxon>
        <taxon>metagenomes</taxon>
        <taxon>ecological metagenomes</taxon>
    </lineage>
</organism>
<keyword evidence="2" id="KW-1003">Cell membrane</keyword>
<dbReference type="InterPro" id="IPR005495">
    <property type="entry name" value="LptG/LptF_permease"/>
</dbReference>
<dbReference type="AlphaFoldDB" id="A0A382AKV0"/>
<sequence>VIFDILPFIFLVSTIFFFIKLMDKNELFIFKYSGVTNNKILSILVLCSFFIGVLIIFGFYTFSSKLKSHYLQIKNEFTSDNKYLAVITENGLWIKDEINGKINIINADKINKNLLINVSIVQFDKNFNLLQSIESKEVNVKSKYWIIKNPIVTKENVTNKLEFINLNSNFDLEKISNLFSNLSAMSLMELIKVKKDYFSLGYSTVDIAVYQHKIFSIPIYLSIMTLLSGIIMINSKYKKSKIFNIILGISLSVIIYYVNYFSGLLGVNGKIPIILSVWLPLIILILVSSIGLVRLNEK</sequence>
<evidence type="ECO:0000256" key="6">
    <source>
        <dbReference type="SAM" id="Phobius"/>
    </source>
</evidence>
<dbReference type="EMBL" id="UINC01025839">
    <property type="protein sequence ID" value="SVB02180.1"/>
    <property type="molecule type" value="Genomic_DNA"/>
</dbReference>
<reference evidence="7" key="1">
    <citation type="submission" date="2018-05" db="EMBL/GenBank/DDBJ databases">
        <authorList>
            <person name="Lanie J.A."/>
            <person name="Ng W.-L."/>
            <person name="Kazmierczak K.M."/>
            <person name="Andrzejewski T.M."/>
            <person name="Davidsen T.M."/>
            <person name="Wayne K.J."/>
            <person name="Tettelin H."/>
            <person name="Glass J.I."/>
            <person name="Rusch D."/>
            <person name="Podicherti R."/>
            <person name="Tsui H.-C.T."/>
            <person name="Winkler M.E."/>
        </authorList>
    </citation>
    <scope>NUCLEOTIDE SEQUENCE</scope>
</reference>
<feature type="transmembrane region" description="Helical" evidence="6">
    <location>
        <begin position="217"/>
        <end position="235"/>
    </location>
</feature>
<dbReference type="GO" id="GO:0043190">
    <property type="term" value="C:ATP-binding cassette (ABC) transporter complex"/>
    <property type="evidence" value="ECO:0007669"/>
    <property type="project" value="TreeGrafter"/>
</dbReference>
<keyword evidence="4 6" id="KW-1133">Transmembrane helix</keyword>
<evidence type="ECO:0000256" key="5">
    <source>
        <dbReference type="ARBA" id="ARBA00023136"/>
    </source>
</evidence>
<feature type="transmembrane region" description="Helical" evidence="6">
    <location>
        <begin position="271"/>
        <end position="293"/>
    </location>
</feature>
<evidence type="ECO:0000256" key="3">
    <source>
        <dbReference type="ARBA" id="ARBA00022692"/>
    </source>
</evidence>
<gene>
    <name evidence="7" type="ORF">METZ01_LOCUS155034</name>
</gene>
<feature type="transmembrane region" description="Helical" evidence="6">
    <location>
        <begin position="43"/>
        <end position="62"/>
    </location>
</feature>
<dbReference type="PANTHER" id="PTHR33529">
    <property type="entry name" value="SLR0882 PROTEIN-RELATED"/>
    <property type="match status" value="1"/>
</dbReference>
<feature type="non-terminal residue" evidence="7">
    <location>
        <position position="1"/>
    </location>
</feature>
<evidence type="ECO:0000256" key="2">
    <source>
        <dbReference type="ARBA" id="ARBA00022475"/>
    </source>
</evidence>
<comment type="subcellular location">
    <subcellularLocation>
        <location evidence="1">Cell membrane</location>
        <topology evidence="1">Multi-pass membrane protein</topology>
    </subcellularLocation>
</comment>
<evidence type="ECO:0000313" key="7">
    <source>
        <dbReference type="EMBL" id="SVB02180.1"/>
    </source>
</evidence>
<proteinExistence type="predicted"/>
<evidence type="ECO:0000256" key="1">
    <source>
        <dbReference type="ARBA" id="ARBA00004651"/>
    </source>
</evidence>
<feature type="transmembrane region" description="Helical" evidence="6">
    <location>
        <begin position="242"/>
        <end position="259"/>
    </location>
</feature>
<name>A0A382AKV0_9ZZZZ</name>
<evidence type="ECO:0008006" key="8">
    <source>
        <dbReference type="Google" id="ProtNLM"/>
    </source>
</evidence>
<dbReference type="Pfam" id="PF03739">
    <property type="entry name" value="LptF_LptG"/>
    <property type="match status" value="1"/>
</dbReference>
<protein>
    <recommendedName>
        <fullName evidence="8">LptF/LptG family permease</fullName>
    </recommendedName>
</protein>
<accession>A0A382AKV0</accession>
<dbReference type="GO" id="GO:0015920">
    <property type="term" value="P:lipopolysaccharide transport"/>
    <property type="evidence" value="ECO:0007669"/>
    <property type="project" value="TreeGrafter"/>
</dbReference>